<dbReference type="EMBL" id="BAAAQB010000039">
    <property type="protein sequence ID" value="GAA2142487.1"/>
    <property type="molecule type" value="Genomic_DNA"/>
</dbReference>
<accession>A0ABP5L8U9</accession>
<evidence type="ECO:0000313" key="2">
    <source>
        <dbReference type="EMBL" id="GAA2142487.1"/>
    </source>
</evidence>
<feature type="signal peptide" evidence="1">
    <location>
        <begin position="1"/>
        <end position="21"/>
    </location>
</feature>
<gene>
    <name evidence="2" type="ORF">GCM10009825_31960</name>
</gene>
<keyword evidence="1" id="KW-0732">Signal</keyword>
<dbReference type="Proteomes" id="UP001500102">
    <property type="component" value="Unassembled WGS sequence"/>
</dbReference>
<dbReference type="RefSeq" id="WP_344367431.1">
    <property type="nucleotide sequence ID" value="NZ_BAAAQB010000039.1"/>
</dbReference>
<name>A0ABP5L8U9_9MICC</name>
<feature type="chain" id="PRO_5045040823" evidence="1">
    <location>
        <begin position="22"/>
        <end position="67"/>
    </location>
</feature>
<protein>
    <submittedName>
        <fullName evidence="2">Uncharacterized protein</fullName>
    </submittedName>
</protein>
<organism evidence="2 3">
    <name type="scientific">Arthrobacter humicola</name>
    <dbReference type="NCBI Taxonomy" id="409291"/>
    <lineage>
        <taxon>Bacteria</taxon>
        <taxon>Bacillati</taxon>
        <taxon>Actinomycetota</taxon>
        <taxon>Actinomycetes</taxon>
        <taxon>Micrococcales</taxon>
        <taxon>Micrococcaceae</taxon>
        <taxon>Arthrobacter</taxon>
    </lineage>
</organism>
<comment type="caution">
    <text evidence="2">The sequence shown here is derived from an EMBL/GenBank/DDBJ whole genome shotgun (WGS) entry which is preliminary data.</text>
</comment>
<evidence type="ECO:0000313" key="3">
    <source>
        <dbReference type="Proteomes" id="UP001500102"/>
    </source>
</evidence>
<proteinExistence type="predicted"/>
<keyword evidence="3" id="KW-1185">Reference proteome</keyword>
<evidence type="ECO:0000256" key="1">
    <source>
        <dbReference type="SAM" id="SignalP"/>
    </source>
</evidence>
<sequence>MSAVWIALACGLGLAAGGVWAAWSLMTEAPARPVQEDAPEPDSADPSFPRTGAHWLDGYVIFGNTYN</sequence>
<reference evidence="3" key="1">
    <citation type="journal article" date="2019" name="Int. J. Syst. Evol. Microbiol.">
        <title>The Global Catalogue of Microorganisms (GCM) 10K type strain sequencing project: providing services to taxonomists for standard genome sequencing and annotation.</title>
        <authorList>
            <consortium name="The Broad Institute Genomics Platform"/>
            <consortium name="The Broad Institute Genome Sequencing Center for Infectious Disease"/>
            <person name="Wu L."/>
            <person name="Ma J."/>
        </authorList>
    </citation>
    <scope>NUCLEOTIDE SEQUENCE [LARGE SCALE GENOMIC DNA]</scope>
    <source>
        <strain evidence="3">JCM 15921</strain>
    </source>
</reference>